<proteinExistence type="predicted"/>
<dbReference type="PANTHER" id="PTHR41317:SF1">
    <property type="entry name" value="PD-(D_E)XK NUCLEASE FAMILY TRANSPOSASE"/>
    <property type="match status" value="1"/>
</dbReference>
<sequence>MFKIAVYPLVKQRNCRIGLNHLRNLAIGRRYFDPKNGMAFLKIFGMKQNKPLLLSFLNSILRRKGDDIIEEVELLPHWLPPRYEGSKQSMLDVSCWDKKGHKYIVEIQNNRFIILFIQRLKYYASRTYSSRDKLFKGVDYLQLKPVTLLAIANHNIFPEEIRCISYHCNHERETYKGFLPNLSYVFVELPKFSKSIEQLKTPEDYWIHLLKEAFDEDEPPKEAPREIQEAYGILERYRWSLEETISYDKTMMAILDDIDAMRTAKNEGREEGREEGIKEGRKEGIKEAIKEGREEGKEEVQEEVACKLLKRGHSLQDISDITGLSVSKVKELSKQ</sequence>
<dbReference type="NCBIfam" id="TIGR01784">
    <property type="entry name" value="T_den_put_tspse"/>
    <property type="match status" value="1"/>
</dbReference>
<evidence type="ECO:0000313" key="2">
    <source>
        <dbReference type="EMBL" id="RIB17701.1"/>
    </source>
</evidence>
<dbReference type="AlphaFoldDB" id="A0A397V717"/>
<dbReference type="EMBL" id="QKWP01000589">
    <property type="protein sequence ID" value="RIB17701.1"/>
    <property type="molecule type" value="Genomic_DNA"/>
</dbReference>
<gene>
    <name evidence="2" type="ORF">C2G38_2186639</name>
</gene>
<accession>A0A397V717</accession>
<feature type="region of interest" description="Disordered" evidence="1">
    <location>
        <begin position="265"/>
        <end position="285"/>
    </location>
</feature>
<protein>
    <submittedName>
        <fullName evidence="2">PD-XK nuclease family transposase-domain-containing protein</fullName>
    </submittedName>
</protein>
<comment type="caution">
    <text evidence="2">The sequence shown here is derived from an EMBL/GenBank/DDBJ whole genome shotgun (WGS) entry which is preliminary data.</text>
</comment>
<keyword evidence="3" id="KW-1185">Reference proteome</keyword>
<dbReference type="Pfam" id="PF12784">
    <property type="entry name" value="PDDEXK_2"/>
    <property type="match status" value="1"/>
</dbReference>
<dbReference type="InterPro" id="IPR010106">
    <property type="entry name" value="RpnA"/>
</dbReference>
<evidence type="ECO:0000256" key="1">
    <source>
        <dbReference type="SAM" id="MobiDB-lite"/>
    </source>
</evidence>
<dbReference type="Proteomes" id="UP000266673">
    <property type="component" value="Unassembled WGS sequence"/>
</dbReference>
<dbReference type="OrthoDB" id="2398125at2759"/>
<dbReference type="PANTHER" id="PTHR41317">
    <property type="entry name" value="PD-(D_E)XK NUCLEASE FAMILY TRANSPOSASE"/>
    <property type="match status" value="1"/>
</dbReference>
<name>A0A397V717_9GLOM</name>
<reference evidence="2 3" key="1">
    <citation type="submission" date="2018-06" db="EMBL/GenBank/DDBJ databases">
        <title>Comparative genomics reveals the genomic features of Rhizophagus irregularis, R. cerebriforme, R. diaphanum and Gigaspora rosea, and their symbiotic lifestyle signature.</title>
        <authorList>
            <person name="Morin E."/>
            <person name="San Clemente H."/>
            <person name="Chen E.C.H."/>
            <person name="De La Providencia I."/>
            <person name="Hainaut M."/>
            <person name="Kuo A."/>
            <person name="Kohler A."/>
            <person name="Murat C."/>
            <person name="Tang N."/>
            <person name="Roy S."/>
            <person name="Loubradou J."/>
            <person name="Henrissat B."/>
            <person name="Grigoriev I.V."/>
            <person name="Corradi N."/>
            <person name="Roux C."/>
            <person name="Martin F.M."/>
        </authorList>
    </citation>
    <scope>NUCLEOTIDE SEQUENCE [LARGE SCALE GENOMIC DNA]</scope>
    <source>
        <strain evidence="2 3">DAOM 194757</strain>
    </source>
</reference>
<evidence type="ECO:0000313" key="3">
    <source>
        <dbReference type="Proteomes" id="UP000266673"/>
    </source>
</evidence>
<organism evidence="2 3">
    <name type="scientific">Gigaspora rosea</name>
    <dbReference type="NCBI Taxonomy" id="44941"/>
    <lineage>
        <taxon>Eukaryota</taxon>
        <taxon>Fungi</taxon>
        <taxon>Fungi incertae sedis</taxon>
        <taxon>Mucoromycota</taxon>
        <taxon>Glomeromycotina</taxon>
        <taxon>Glomeromycetes</taxon>
        <taxon>Diversisporales</taxon>
        <taxon>Gigasporaceae</taxon>
        <taxon>Gigaspora</taxon>
    </lineage>
</organism>